<proteinExistence type="predicted"/>
<keyword evidence="4" id="KW-1185">Reference proteome</keyword>
<evidence type="ECO:0000313" key="3">
    <source>
        <dbReference type="EMBL" id="KOO28529.1"/>
    </source>
</evidence>
<name>A0A0M0JPM8_9EUKA</name>
<accession>A0A0M0JPM8</accession>
<sequence length="295" mass="32061">MVAGTVLPESGALVAFAQRQADVATLTQIGTDVVLIRNFSDADPQRWQYATSHVAASDQVHSWNNGVLAGEGDGFVYMIGMRENDLKGTNQTQHLARIREDDLLAFNWDGMQFWGGEPAGWVVRAWDAAKLYDGPFTEGTLAKHPLGFYYVVCLQAGDPNIIIHSAASLTGPWGGAIAYTLPPDLARYQQFAYAAKAHPELAQAEDELVISYNVNCVGEGFTCLDGNLSIYVPRFVRLKVTRNVTAGRARETLHSAVRAPRPSSKSGRRLGRRLFAPAHKGHGKGAGESSPYSSE</sequence>
<dbReference type="OrthoDB" id="10630710at2759"/>
<dbReference type="InterPro" id="IPR025442">
    <property type="entry name" value="DUF4185"/>
</dbReference>
<reference evidence="4" key="1">
    <citation type="journal article" date="2015" name="PLoS Genet.">
        <title>Genome Sequence and Transcriptome Analyses of Chrysochromulina tobin: Metabolic Tools for Enhanced Algal Fitness in the Prominent Order Prymnesiales (Haptophyceae).</title>
        <authorList>
            <person name="Hovde B.T."/>
            <person name="Deodato C.R."/>
            <person name="Hunsperger H.M."/>
            <person name="Ryken S.A."/>
            <person name="Yost W."/>
            <person name="Jha R.K."/>
            <person name="Patterson J."/>
            <person name="Monnat R.J. Jr."/>
            <person name="Barlow S.B."/>
            <person name="Starkenburg S.R."/>
            <person name="Cattolico R.A."/>
        </authorList>
    </citation>
    <scope>NUCLEOTIDE SEQUENCE</scope>
    <source>
        <strain evidence="4">CCMP291</strain>
    </source>
</reference>
<dbReference type="EMBL" id="JWZX01002558">
    <property type="protein sequence ID" value="KOO28529.1"/>
    <property type="molecule type" value="Genomic_DNA"/>
</dbReference>
<evidence type="ECO:0000259" key="2">
    <source>
        <dbReference type="Pfam" id="PF13810"/>
    </source>
</evidence>
<gene>
    <name evidence="3" type="ORF">Ctob_011265</name>
</gene>
<organism evidence="3 4">
    <name type="scientific">Chrysochromulina tobinii</name>
    <dbReference type="NCBI Taxonomy" id="1460289"/>
    <lineage>
        <taxon>Eukaryota</taxon>
        <taxon>Haptista</taxon>
        <taxon>Haptophyta</taxon>
        <taxon>Prymnesiophyceae</taxon>
        <taxon>Prymnesiales</taxon>
        <taxon>Chrysochromulinaceae</taxon>
        <taxon>Chrysochromulina</taxon>
    </lineage>
</organism>
<evidence type="ECO:0000256" key="1">
    <source>
        <dbReference type="SAM" id="MobiDB-lite"/>
    </source>
</evidence>
<feature type="domain" description="DUF4185" evidence="2">
    <location>
        <begin position="40"/>
        <end position="208"/>
    </location>
</feature>
<dbReference type="Proteomes" id="UP000037460">
    <property type="component" value="Unassembled WGS sequence"/>
</dbReference>
<feature type="region of interest" description="Disordered" evidence="1">
    <location>
        <begin position="253"/>
        <end position="295"/>
    </location>
</feature>
<comment type="caution">
    <text evidence="3">The sequence shown here is derived from an EMBL/GenBank/DDBJ whole genome shotgun (WGS) entry which is preliminary data.</text>
</comment>
<dbReference type="AlphaFoldDB" id="A0A0M0JPM8"/>
<evidence type="ECO:0000313" key="4">
    <source>
        <dbReference type="Proteomes" id="UP000037460"/>
    </source>
</evidence>
<dbReference type="Pfam" id="PF13810">
    <property type="entry name" value="DUF4185"/>
    <property type="match status" value="1"/>
</dbReference>
<protein>
    <recommendedName>
        <fullName evidence="2">DUF4185 domain-containing protein</fullName>
    </recommendedName>
</protein>